<accession>A0AAX6HSY3</accession>
<dbReference type="InterPro" id="IPR006652">
    <property type="entry name" value="Kelch_1"/>
</dbReference>
<dbReference type="InterPro" id="IPR044595">
    <property type="entry name" value="KMD1-4"/>
</dbReference>
<reference evidence="1" key="1">
    <citation type="journal article" date="2023" name="GigaByte">
        <title>Genome assembly of the bearded iris, Iris pallida Lam.</title>
        <authorList>
            <person name="Bruccoleri R.E."/>
            <person name="Oakeley E.J."/>
            <person name="Faust A.M.E."/>
            <person name="Altorfer M."/>
            <person name="Dessus-Babus S."/>
            <person name="Burckhardt D."/>
            <person name="Oertli M."/>
            <person name="Naumann U."/>
            <person name="Petersen F."/>
            <person name="Wong J."/>
        </authorList>
    </citation>
    <scope>NUCLEOTIDE SEQUENCE</scope>
    <source>
        <strain evidence="1">GSM-AAB239-AS_SAM_17_03QT</strain>
    </source>
</reference>
<evidence type="ECO:0000313" key="1">
    <source>
        <dbReference type="EMBL" id="KAJ6844170.1"/>
    </source>
</evidence>
<protein>
    <submittedName>
        <fullName evidence="1">F-box/kelch-repeat protein</fullName>
    </submittedName>
</protein>
<dbReference type="Proteomes" id="UP001140949">
    <property type="component" value="Unassembled WGS sequence"/>
</dbReference>
<name>A0AAX6HSY3_IRIPA</name>
<reference evidence="1" key="2">
    <citation type="submission" date="2023-04" db="EMBL/GenBank/DDBJ databases">
        <authorList>
            <person name="Bruccoleri R.E."/>
            <person name="Oakeley E.J."/>
            <person name="Faust A.-M."/>
            <person name="Dessus-Babus S."/>
            <person name="Altorfer M."/>
            <person name="Burckhardt D."/>
            <person name="Oertli M."/>
            <person name="Naumann U."/>
            <person name="Petersen F."/>
            <person name="Wong J."/>
        </authorList>
    </citation>
    <scope>NUCLEOTIDE SEQUENCE</scope>
    <source>
        <strain evidence="1">GSM-AAB239-AS_SAM_17_03QT</strain>
        <tissue evidence="1">Leaf</tissue>
    </source>
</reference>
<organism evidence="1 2">
    <name type="scientific">Iris pallida</name>
    <name type="common">Sweet iris</name>
    <dbReference type="NCBI Taxonomy" id="29817"/>
    <lineage>
        <taxon>Eukaryota</taxon>
        <taxon>Viridiplantae</taxon>
        <taxon>Streptophyta</taxon>
        <taxon>Embryophyta</taxon>
        <taxon>Tracheophyta</taxon>
        <taxon>Spermatophyta</taxon>
        <taxon>Magnoliopsida</taxon>
        <taxon>Liliopsida</taxon>
        <taxon>Asparagales</taxon>
        <taxon>Iridaceae</taxon>
        <taxon>Iridoideae</taxon>
        <taxon>Irideae</taxon>
        <taxon>Iris</taxon>
    </lineage>
</organism>
<gene>
    <name evidence="1" type="ORF">M6B38_291250</name>
</gene>
<dbReference type="InterPro" id="IPR015915">
    <property type="entry name" value="Kelch-typ_b-propeller"/>
</dbReference>
<dbReference type="SMART" id="SM00612">
    <property type="entry name" value="Kelch"/>
    <property type="match status" value="2"/>
</dbReference>
<dbReference type="GO" id="GO:0080037">
    <property type="term" value="P:negative regulation of cytokinin-activated signaling pathway"/>
    <property type="evidence" value="ECO:0007669"/>
    <property type="project" value="InterPro"/>
</dbReference>
<dbReference type="GO" id="GO:2000762">
    <property type="term" value="P:regulation of phenylpropanoid metabolic process"/>
    <property type="evidence" value="ECO:0007669"/>
    <property type="project" value="InterPro"/>
</dbReference>
<dbReference type="Gene3D" id="2.120.10.80">
    <property type="entry name" value="Kelch-type beta propeller"/>
    <property type="match status" value="1"/>
</dbReference>
<dbReference type="EMBL" id="JANAVB010006599">
    <property type="protein sequence ID" value="KAJ6844170.1"/>
    <property type="molecule type" value="Genomic_DNA"/>
</dbReference>
<keyword evidence="2" id="KW-1185">Reference proteome</keyword>
<dbReference type="AlphaFoldDB" id="A0AAX6HSY3"/>
<evidence type="ECO:0000313" key="2">
    <source>
        <dbReference type="Proteomes" id="UP001140949"/>
    </source>
</evidence>
<sequence>MDRIVLMDELIPGLPEEVALECLVRVSYHLFGVAVSVSRLWKRELESPTFHRTRRSRKLTRTLAAFVQAEPPADAASADGPARKHCCTTSSSTLSYRLSVLDPLAGGEWRTLPPVPGLPRSRLPLFCQLAAVGRKLIVVGGWDPDTWAPSDAVYVYDFLTGRWRRGARMPGPRRSFFACSAGGGTASATVFVAGGHDEEKNALRSAMAYDAEADEWAPLPDMAVERDECRGAFLNGGFHVVGGYPTDRQGQFCKSAETFDVATWRWGAVEEDRLEDATCPMTCVDDVDGGEGRLYFVRSGHVVVEECGKWKEVAEVPEDAAVSTQLMTWQGKLLLVGSGSDGGGRVAYLLEVASDVDDGKKSKLTWHRMEVPEEYSGHVHAACCLEI</sequence>
<dbReference type="Pfam" id="PF01344">
    <property type="entry name" value="Kelch_1"/>
    <property type="match status" value="2"/>
</dbReference>
<comment type="caution">
    <text evidence="1">The sequence shown here is derived from an EMBL/GenBank/DDBJ whole genome shotgun (WGS) entry which is preliminary data.</text>
</comment>
<dbReference type="PANTHER" id="PTHR46407:SF3">
    <property type="entry name" value="OS02G0208700 PROTEIN"/>
    <property type="match status" value="1"/>
</dbReference>
<dbReference type="SUPFAM" id="SSF117281">
    <property type="entry name" value="Kelch motif"/>
    <property type="match status" value="1"/>
</dbReference>
<proteinExistence type="predicted"/>
<dbReference type="PANTHER" id="PTHR46407">
    <property type="entry name" value="OS02G0208700 PROTEIN"/>
    <property type="match status" value="1"/>
</dbReference>